<proteinExistence type="predicted"/>
<organism evidence="1 2">
    <name type="scientific">Nocardia ignorata</name>
    <dbReference type="NCBI Taxonomy" id="145285"/>
    <lineage>
        <taxon>Bacteria</taxon>
        <taxon>Bacillati</taxon>
        <taxon>Actinomycetota</taxon>
        <taxon>Actinomycetes</taxon>
        <taxon>Mycobacteriales</taxon>
        <taxon>Nocardiaceae</taxon>
        <taxon>Nocardia</taxon>
    </lineage>
</organism>
<evidence type="ECO:0000313" key="1">
    <source>
        <dbReference type="EMBL" id="TDP27623.1"/>
    </source>
</evidence>
<dbReference type="AlphaFoldDB" id="A0A4R6P1A2"/>
<accession>A0A4R6P1A2</accession>
<keyword evidence="2" id="KW-1185">Reference proteome</keyword>
<reference evidence="1 2" key="1">
    <citation type="submission" date="2019-03" db="EMBL/GenBank/DDBJ databases">
        <title>Genomic Encyclopedia of Type Strains, Phase IV (KMG-IV): sequencing the most valuable type-strain genomes for metagenomic binning, comparative biology and taxonomic classification.</title>
        <authorList>
            <person name="Goeker M."/>
        </authorList>
    </citation>
    <scope>NUCLEOTIDE SEQUENCE [LARGE SCALE GENOMIC DNA]</scope>
    <source>
        <strain evidence="1 2">DSM 44496</strain>
    </source>
</reference>
<dbReference type="EMBL" id="SNXK01000023">
    <property type="protein sequence ID" value="TDP27623.1"/>
    <property type="molecule type" value="Genomic_DNA"/>
</dbReference>
<dbReference type="Proteomes" id="UP000295087">
    <property type="component" value="Unassembled WGS sequence"/>
</dbReference>
<comment type="caution">
    <text evidence="1">The sequence shown here is derived from an EMBL/GenBank/DDBJ whole genome shotgun (WGS) entry which is preliminary data.</text>
</comment>
<evidence type="ECO:0000313" key="2">
    <source>
        <dbReference type="Proteomes" id="UP000295087"/>
    </source>
</evidence>
<name>A0A4R6P1A2_NOCIG</name>
<protein>
    <submittedName>
        <fullName evidence="1">Uncharacterized protein</fullName>
    </submittedName>
</protein>
<dbReference type="RefSeq" id="WP_067499043.1">
    <property type="nucleotide sequence ID" value="NZ_SNXK01000023.1"/>
</dbReference>
<gene>
    <name evidence="1" type="ORF">DFR75_12314</name>
</gene>
<sequence length="184" mass="20070">MAPNSDRYLLSNGADRVSLFYDGRVKVWSRSHLWTILESGRHNALGEFVRIGVGQQLDVRGPIGAREKPHFTTSIDPTLGGAAASTITADNSTFVVFHHDGSITVGNDGRDIEGTFNGGREVGIESGRGGSVMIFFSGSYRCKSARRSDYHVLIPVPEGRSRREVYPGEYEIMEGKVGPRGVID</sequence>